<organism evidence="2">
    <name type="scientific">uncultured Caudovirales phage</name>
    <dbReference type="NCBI Taxonomy" id="2100421"/>
    <lineage>
        <taxon>Viruses</taxon>
        <taxon>Duplodnaviria</taxon>
        <taxon>Heunggongvirae</taxon>
        <taxon>Uroviricota</taxon>
        <taxon>Caudoviricetes</taxon>
        <taxon>Peduoviridae</taxon>
        <taxon>Maltschvirus</taxon>
        <taxon>Maltschvirus maltsch</taxon>
    </lineage>
</organism>
<keyword evidence="1" id="KW-0812">Transmembrane</keyword>
<accession>A0A6J5KML3</accession>
<proteinExistence type="predicted"/>
<gene>
    <name evidence="2" type="ORF">UFOVP19_50</name>
</gene>
<keyword evidence="1" id="KW-1133">Transmembrane helix</keyword>
<protein>
    <submittedName>
        <fullName evidence="2">Uncharacterized protein</fullName>
    </submittedName>
</protein>
<feature type="transmembrane region" description="Helical" evidence="1">
    <location>
        <begin position="7"/>
        <end position="26"/>
    </location>
</feature>
<evidence type="ECO:0000313" key="2">
    <source>
        <dbReference type="EMBL" id="CAB4122077.1"/>
    </source>
</evidence>
<reference evidence="2" key="1">
    <citation type="submission" date="2020-04" db="EMBL/GenBank/DDBJ databases">
        <authorList>
            <person name="Chiriac C."/>
            <person name="Salcher M."/>
            <person name="Ghai R."/>
            <person name="Kavagutti S V."/>
        </authorList>
    </citation>
    <scope>NUCLEOTIDE SEQUENCE</scope>
</reference>
<evidence type="ECO:0000256" key="1">
    <source>
        <dbReference type="SAM" id="Phobius"/>
    </source>
</evidence>
<keyword evidence="1" id="KW-0472">Membrane</keyword>
<sequence length="43" mass="5068">MAIKIGLIVLLLLWVWIGYEIIYSPLVEDEEDIDPDNEFDNIF</sequence>
<dbReference type="EMBL" id="LR796158">
    <property type="protein sequence ID" value="CAB4122077.1"/>
    <property type="molecule type" value="Genomic_DNA"/>
</dbReference>
<name>A0A6J5KML3_9CAUD</name>